<dbReference type="AlphaFoldDB" id="A0A1C4TVU6"/>
<sequence length="232" mass="26181">MPATRTIIVTFPSGSDANWFTASEVIDHHLNTAGTPVRRFAVRHRRMIGWITRWFDTNLLDAVRRFGSVTRAAGGRISRLNLPATATIANNEATARWRIWRQHIATTTPIARTWEDFQAQHRADPKKISLDEARRRFEQQPRVLAMIAMSAHPTAAHIFDPYELDAYQAGEATYAALHWKTALVGEALITAEGQLLEPTSPSLADRLRYLQRATSYLHGMRPSQRLCAVAID</sequence>
<evidence type="ECO:0000313" key="2">
    <source>
        <dbReference type="Proteomes" id="UP000198797"/>
    </source>
</evidence>
<dbReference type="STRING" id="121616.GA0070216_10111"/>
<organism evidence="1 2">
    <name type="scientific">Micromonospora matsumotoense</name>
    <dbReference type="NCBI Taxonomy" id="121616"/>
    <lineage>
        <taxon>Bacteria</taxon>
        <taxon>Bacillati</taxon>
        <taxon>Actinomycetota</taxon>
        <taxon>Actinomycetes</taxon>
        <taxon>Micromonosporales</taxon>
        <taxon>Micromonosporaceae</taxon>
        <taxon>Micromonospora</taxon>
    </lineage>
</organism>
<dbReference type="RefSeq" id="WP_091237194.1">
    <property type="nucleotide sequence ID" value="NZ_FMCU01000001.1"/>
</dbReference>
<evidence type="ECO:0000313" key="1">
    <source>
        <dbReference type="EMBL" id="SCE63561.1"/>
    </source>
</evidence>
<gene>
    <name evidence="1" type="ORF">GA0070216_10111</name>
</gene>
<protein>
    <submittedName>
        <fullName evidence="1">Uncharacterized protein</fullName>
    </submittedName>
</protein>
<proteinExistence type="predicted"/>
<accession>A0A1C4TVU6</accession>
<name>A0A1C4TVU6_9ACTN</name>
<dbReference type="OrthoDB" id="3352716at2"/>
<keyword evidence="2" id="KW-1185">Reference proteome</keyword>
<reference evidence="2" key="1">
    <citation type="submission" date="2016-06" db="EMBL/GenBank/DDBJ databases">
        <authorList>
            <person name="Varghese N."/>
            <person name="Submissions Spin"/>
        </authorList>
    </citation>
    <scope>NUCLEOTIDE SEQUENCE [LARGE SCALE GENOMIC DNA]</scope>
    <source>
        <strain evidence="2">DSM 44100</strain>
    </source>
</reference>
<dbReference type="Proteomes" id="UP000198797">
    <property type="component" value="Unassembled WGS sequence"/>
</dbReference>
<dbReference type="EMBL" id="FMCU01000001">
    <property type="protein sequence ID" value="SCE63561.1"/>
    <property type="molecule type" value="Genomic_DNA"/>
</dbReference>